<accession>A0ABP0WVG2</accession>
<evidence type="ECO:0000313" key="1">
    <source>
        <dbReference type="EMBL" id="CAK9270849.1"/>
    </source>
</evidence>
<name>A0ABP0WVG2_9BRYO</name>
<proteinExistence type="predicted"/>
<dbReference type="Proteomes" id="UP001497444">
    <property type="component" value="Chromosome 3"/>
</dbReference>
<reference evidence="1" key="1">
    <citation type="submission" date="2024-02" db="EMBL/GenBank/DDBJ databases">
        <authorList>
            <consortium name="ELIXIR-Norway"/>
            <consortium name="Elixir Norway"/>
        </authorList>
    </citation>
    <scope>NUCLEOTIDE SEQUENCE</scope>
</reference>
<gene>
    <name evidence="1" type="ORF">CSSPJE1EN1_LOCUS16327</name>
</gene>
<keyword evidence="2" id="KW-1185">Reference proteome</keyword>
<organism evidence="1 2">
    <name type="scientific">Sphagnum jensenii</name>
    <dbReference type="NCBI Taxonomy" id="128206"/>
    <lineage>
        <taxon>Eukaryota</taxon>
        <taxon>Viridiplantae</taxon>
        <taxon>Streptophyta</taxon>
        <taxon>Embryophyta</taxon>
        <taxon>Bryophyta</taxon>
        <taxon>Sphagnophytina</taxon>
        <taxon>Sphagnopsida</taxon>
        <taxon>Sphagnales</taxon>
        <taxon>Sphagnaceae</taxon>
        <taxon>Sphagnum</taxon>
    </lineage>
</organism>
<protein>
    <submittedName>
        <fullName evidence="1">Uncharacterized protein</fullName>
    </submittedName>
</protein>
<dbReference type="EMBL" id="OZ020098">
    <property type="protein sequence ID" value="CAK9270849.1"/>
    <property type="molecule type" value="Genomic_DNA"/>
</dbReference>
<sequence length="147" mass="16544">MKFIASMEKEVMESCQTMGLDSNTALMVERNQEAKERSLARQTAESQCCDTLRFEEAMQKRAKGEGDESCCSCRKLAVATIKMRSLIHSDSSIDNPNLQEPLGYPCESNKNMQLHAHEHVLEDWTNWPSSAAVKKAKQSLQAANYRA</sequence>
<evidence type="ECO:0000313" key="2">
    <source>
        <dbReference type="Proteomes" id="UP001497444"/>
    </source>
</evidence>